<evidence type="ECO:0000313" key="2">
    <source>
        <dbReference type="Proteomes" id="UP000807025"/>
    </source>
</evidence>
<comment type="caution">
    <text evidence="1">The sequence shown here is derived from an EMBL/GenBank/DDBJ whole genome shotgun (WGS) entry which is preliminary data.</text>
</comment>
<name>A0A9P6A0M3_PLEER</name>
<reference evidence="1" key="1">
    <citation type="submission" date="2020-11" db="EMBL/GenBank/DDBJ databases">
        <authorList>
            <consortium name="DOE Joint Genome Institute"/>
            <person name="Ahrendt S."/>
            <person name="Riley R."/>
            <person name="Andreopoulos W."/>
            <person name="Labutti K."/>
            <person name="Pangilinan J."/>
            <person name="Ruiz-Duenas F.J."/>
            <person name="Barrasa J.M."/>
            <person name="Sanchez-Garcia M."/>
            <person name="Camarero S."/>
            <person name="Miyauchi S."/>
            <person name="Serrano A."/>
            <person name="Linde D."/>
            <person name="Babiker R."/>
            <person name="Drula E."/>
            <person name="Ayuso-Fernandez I."/>
            <person name="Pacheco R."/>
            <person name="Padilla G."/>
            <person name="Ferreira P."/>
            <person name="Barriuso J."/>
            <person name="Kellner H."/>
            <person name="Castanera R."/>
            <person name="Alfaro M."/>
            <person name="Ramirez L."/>
            <person name="Pisabarro A.G."/>
            <person name="Kuo A."/>
            <person name="Tritt A."/>
            <person name="Lipzen A."/>
            <person name="He G."/>
            <person name="Yan M."/>
            <person name="Ng V."/>
            <person name="Cullen D."/>
            <person name="Martin F."/>
            <person name="Rosso M.-N."/>
            <person name="Henrissat B."/>
            <person name="Hibbett D."/>
            <person name="Martinez A.T."/>
            <person name="Grigoriev I.V."/>
        </authorList>
    </citation>
    <scope>NUCLEOTIDE SEQUENCE</scope>
    <source>
        <strain evidence="1">ATCC 90797</strain>
    </source>
</reference>
<keyword evidence="2" id="KW-1185">Reference proteome</keyword>
<dbReference type="AlphaFoldDB" id="A0A9P6A0M3"/>
<protein>
    <submittedName>
        <fullName evidence="1">Uncharacterized protein</fullName>
    </submittedName>
</protein>
<gene>
    <name evidence="1" type="ORF">BDN71DRAFT_1430256</name>
</gene>
<sequence length="168" mass="19074">MLNLRSAPISLPMIPTPPIAIHVQRDEEVHISDVMGVPETGIIVHNFNTHIEELMEQLDPLPPFPIPSLLSSSNIALLPSGNTRFIMLPNSLAVEQLLKLKNTSIKLDAWILLHPQHLALINEVVGFRGRYVQLRLEVFPNGKPQRFPLSWDMWVDSKDIKLGWKDRV</sequence>
<dbReference type="Proteomes" id="UP000807025">
    <property type="component" value="Unassembled WGS sequence"/>
</dbReference>
<dbReference type="OrthoDB" id="10436193at2759"/>
<dbReference type="EMBL" id="MU154552">
    <property type="protein sequence ID" value="KAF9496498.1"/>
    <property type="molecule type" value="Genomic_DNA"/>
</dbReference>
<accession>A0A9P6A0M3</accession>
<evidence type="ECO:0000313" key="1">
    <source>
        <dbReference type="EMBL" id="KAF9496498.1"/>
    </source>
</evidence>
<organism evidence="1 2">
    <name type="scientific">Pleurotus eryngii</name>
    <name type="common">Boletus of the steppes</name>
    <dbReference type="NCBI Taxonomy" id="5323"/>
    <lineage>
        <taxon>Eukaryota</taxon>
        <taxon>Fungi</taxon>
        <taxon>Dikarya</taxon>
        <taxon>Basidiomycota</taxon>
        <taxon>Agaricomycotina</taxon>
        <taxon>Agaricomycetes</taxon>
        <taxon>Agaricomycetidae</taxon>
        <taxon>Agaricales</taxon>
        <taxon>Pleurotineae</taxon>
        <taxon>Pleurotaceae</taxon>
        <taxon>Pleurotus</taxon>
    </lineage>
</organism>
<proteinExistence type="predicted"/>